<evidence type="ECO:0000256" key="5">
    <source>
        <dbReference type="ARBA" id="ARBA00024749"/>
    </source>
</evidence>
<comment type="caution">
    <text evidence="8">The sequence shown here is derived from an EMBL/GenBank/DDBJ whole genome shotgun (WGS) entry which is preliminary data.</text>
</comment>
<sequence length="34" mass="4340">MNRIGERYSMQKWSKPRYQDLRYGFEINLYIKVR</sequence>
<keyword evidence="4 7" id="KW-0884">PQQ biosynthesis</keyword>
<dbReference type="InterPro" id="IPR011725">
    <property type="entry name" value="PQQ_synth_PqqA"/>
</dbReference>
<organism evidence="8 9">
    <name type="scientific">Candidatus Thiodiazotropha taylori</name>
    <dbReference type="NCBI Taxonomy" id="2792791"/>
    <lineage>
        <taxon>Bacteria</taxon>
        <taxon>Pseudomonadati</taxon>
        <taxon>Pseudomonadota</taxon>
        <taxon>Gammaproteobacteria</taxon>
        <taxon>Chromatiales</taxon>
        <taxon>Sedimenticolaceae</taxon>
        <taxon>Candidatus Thiodiazotropha</taxon>
    </lineage>
</organism>
<evidence type="ECO:0000256" key="4">
    <source>
        <dbReference type="ARBA" id="ARBA00022905"/>
    </source>
</evidence>
<dbReference type="EMBL" id="JAHHGM010000015">
    <property type="protein sequence ID" value="MBT2990277.1"/>
    <property type="molecule type" value="Genomic_DNA"/>
</dbReference>
<evidence type="ECO:0000313" key="9">
    <source>
        <dbReference type="Proteomes" id="UP000770889"/>
    </source>
</evidence>
<evidence type="ECO:0000256" key="2">
    <source>
        <dbReference type="ARBA" id="ARBA00009325"/>
    </source>
</evidence>
<comment type="similarity">
    <text evidence="2 7">Belongs to the PqqA family.</text>
</comment>
<dbReference type="Proteomes" id="UP000770889">
    <property type="component" value="Unassembled WGS sequence"/>
</dbReference>
<reference evidence="8 9" key="1">
    <citation type="submission" date="2021-05" db="EMBL/GenBank/DDBJ databases">
        <title>Genetic and Functional Diversity in Clade A Lucinid endosymbionts from the Bahamas.</title>
        <authorList>
            <person name="Giani N.M."/>
            <person name="Engel A.S."/>
            <person name="Campbell B.J."/>
        </authorList>
    </citation>
    <scope>NUCLEOTIDE SEQUENCE [LARGE SCALE GENOMIC DNA]</scope>
    <source>
        <strain evidence="8">LUC16012Gg_MoonRockCtena</strain>
    </source>
</reference>
<protein>
    <recommendedName>
        <fullName evidence="3 7">Coenzyme PQQ synthesis protein A</fullName>
    </recommendedName>
    <alternativeName>
        <fullName evidence="6 7">Pyrroloquinoline quinone biosynthesis protein A</fullName>
    </alternativeName>
</protein>
<comment type="pathway">
    <text evidence="1 7">Cofactor biosynthesis; pyrroloquinoline quinone biosynthesis.</text>
</comment>
<evidence type="ECO:0000313" key="8">
    <source>
        <dbReference type="EMBL" id="MBT2990277.1"/>
    </source>
</evidence>
<evidence type="ECO:0000256" key="1">
    <source>
        <dbReference type="ARBA" id="ARBA00004886"/>
    </source>
</evidence>
<comment type="function">
    <text evidence="5 7">Required for coenzyme pyrroloquinoline quinone (PQQ) biosynthesis. PQQ is probably formed by cross-linking a specific glutamate to a specific tyrosine residue and excising these residues from the peptide.</text>
</comment>
<dbReference type="GO" id="GO:0018189">
    <property type="term" value="P:pyrroloquinoline quinone biosynthetic process"/>
    <property type="evidence" value="ECO:0007669"/>
    <property type="project" value="UniProtKB-UniRule"/>
</dbReference>
<accession>A0A944MBE5</accession>
<dbReference type="HAMAP" id="MF_00656">
    <property type="entry name" value="PQQ_syn_PqqA"/>
    <property type="match status" value="1"/>
</dbReference>
<proteinExistence type="inferred from homology"/>
<dbReference type="Pfam" id="PF08042">
    <property type="entry name" value="PqqA"/>
    <property type="match status" value="1"/>
</dbReference>
<dbReference type="NCBIfam" id="TIGR02107">
    <property type="entry name" value="PQQ_syn_pqqA"/>
    <property type="match status" value="1"/>
</dbReference>
<evidence type="ECO:0000256" key="3">
    <source>
        <dbReference type="ARBA" id="ARBA00015086"/>
    </source>
</evidence>
<evidence type="ECO:0000256" key="7">
    <source>
        <dbReference type="HAMAP-Rule" id="MF_00656"/>
    </source>
</evidence>
<dbReference type="AlphaFoldDB" id="A0A944MBE5"/>
<feature type="cross-link" description="Pyrroloquinoline quinone (Glu-Tyr)" evidence="7">
    <location>
        <begin position="26"/>
        <end position="30"/>
    </location>
</feature>
<name>A0A944MBE5_9GAMM</name>
<gene>
    <name evidence="7 8" type="primary">pqqA</name>
    <name evidence="8" type="ORF">KME65_15085</name>
</gene>
<evidence type="ECO:0000256" key="6">
    <source>
        <dbReference type="ARBA" id="ARBA00030967"/>
    </source>
</evidence>